<accession>A0A158KFP3</accession>
<keyword evidence="1" id="KW-0732">Signal</keyword>
<feature type="chain" id="PRO_5011113471" evidence="1">
    <location>
        <begin position="26"/>
        <end position="155"/>
    </location>
</feature>
<reference evidence="3" key="1">
    <citation type="submission" date="2016-01" db="EMBL/GenBank/DDBJ databases">
        <authorList>
            <person name="Peeters C."/>
        </authorList>
    </citation>
    <scope>NUCLEOTIDE SEQUENCE [LARGE SCALE GENOMIC DNA]</scope>
    <source>
        <strain evidence="3">LMG 22937</strain>
    </source>
</reference>
<sequence>MRRTLKAAFASVAIFVALCSIEASALAQGSVRTSIEASNKVFEKAVSRGDAAGIASTYSDNAKLLPANGHVVSGRKAITEYWQEAIHSGFKAIKLSTVELEARGDTAYEVGKWTVPGEAGKVYDAGDYIVIWKHVNGHWKMHRDTWTTNAPAPRQ</sequence>
<evidence type="ECO:0000313" key="3">
    <source>
        <dbReference type="EMBL" id="SAL79825.1"/>
    </source>
</evidence>
<evidence type="ECO:0000259" key="2">
    <source>
        <dbReference type="Pfam" id="PF14534"/>
    </source>
</evidence>
<comment type="caution">
    <text evidence="3">The sequence shown here is derived from an EMBL/GenBank/DDBJ whole genome shotgun (WGS) entry which is preliminary data.</text>
</comment>
<evidence type="ECO:0000256" key="1">
    <source>
        <dbReference type="SAM" id="SignalP"/>
    </source>
</evidence>
<feature type="domain" description="DUF4440" evidence="2">
    <location>
        <begin position="37"/>
        <end position="141"/>
    </location>
</feature>
<protein>
    <submittedName>
        <fullName evidence="3">SnoaL-like domain protein</fullName>
    </submittedName>
</protein>
<name>A0A158KFP3_9BURK</name>
<dbReference type="Proteomes" id="UP000054925">
    <property type="component" value="Unassembled WGS sequence"/>
</dbReference>
<dbReference type="Pfam" id="PF14534">
    <property type="entry name" value="DUF4440"/>
    <property type="match status" value="1"/>
</dbReference>
<organism evidence="3 4">
    <name type="scientific">Caballeronia terrestris</name>
    <dbReference type="NCBI Taxonomy" id="1226301"/>
    <lineage>
        <taxon>Bacteria</taxon>
        <taxon>Pseudomonadati</taxon>
        <taxon>Pseudomonadota</taxon>
        <taxon>Betaproteobacteria</taxon>
        <taxon>Burkholderiales</taxon>
        <taxon>Burkholderiaceae</taxon>
        <taxon>Caballeronia</taxon>
    </lineage>
</organism>
<keyword evidence="4" id="KW-1185">Reference proteome</keyword>
<proteinExistence type="predicted"/>
<dbReference type="InterPro" id="IPR027843">
    <property type="entry name" value="DUF4440"/>
</dbReference>
<dbReference type="EMBL" id="FCOL02000051">
    <property type="protein sequence ID" value="SAL79825.1"/>
    <property type="molecule type" value="Genomic_DNA"/>
</dbReference>
<dbReference type="SUPFAM" id="SSF54427">
    <property type="entry name" value="NTF2-like"/>
    <property type="match status" value="1"/>
</dbReference>
<gene>
    <name evidence="3" type="ORF">AWB67_05519</name>
</gene>
<evidence type="ECO:0000313" key="4">
    <source>
        <dbReference type="Proteomes" id="UP000054925"/>
    </source>
</evidence>
<dbReference type="Gene3D" id="3.10.450.50">
    <property type="match status" value="1"/>
</dbReference>
<dbReference type="AlphaFoldDB" id="A0A158KFP3"/>
<feature type="signal peptide" evidence="1">
    <location>
        <begin position="1"/>
        <end position="25"/>
    </location>
</feature>
<dbReference type="InterPro" id="IPR032710">
    <property type="entry name" value="NTF2-like_dom_sf"/>
</dbReference>